<keyword evidence="3" id="KW-1185">Reference proteome</keyword>
<sequence length="58" mass="6642">LIISFSFLSCQPIITGSCLYPFYYVLSIPHIFSLIICYIPIIQLLNSITNIFFACIIH</sequence>
<evidence type="ECO:0000313" key="2">
    <source>
        <dbReference type="EMBL" id="POG58001.1"/>
    </source>
</evidence>
<keyword evidence="1" id="KW-1133">Transmembrane helix</keyword>
<proteinExistence type="predicted"/>
<keyword evidence="1" id="KW-0472">Membrane</keyword>
<name>A0A2P4NXX9_RHIID</name>
<dbReference type="EMBL" id="AUPC02000585">
    <property type="protein sequence ID" value="POG58001.1"/>
    <property type="molecule type" value="Genomic_DNA"/>
</dbReference>
<comment type="caution">
    <text evidence="2">The sequence shown here is derived from an EMBL/GenBank/DDBJ whole genome shotgun (WGS) entry which is preliminary data.</text>
</comment>
<protein>
    <submittedName>
        <fullName evidence="2">Uncharacterized protein</fullName>
    </submittedName>
</protein>
<feature type="non-terminal residue" evidence="2">
    <location>
        <position position="1"/>
    </location>
</feature>
<dbReference type="AlphaFoldDB" id="A0A2P4NXX9"/>
<reference evidence="2 3" key="1">
    <citation type="journal article" date="2013" name="Proc. Natl. Acad. Sci. U.S.A.">
        <title>Genome of an arbuscular mycorrhizal fungus provides insight into the oldest plant symbiosis.</title>
        <authorList>
            <person name="Tisserant E."/>
            <person name="Malbreil M."/>
            <person name="Kuo A."/>
            <person name="Kohler A."/>
            <person name="Symeonidi A."/>
            <person name="Balestrini R."/>
            <person name="Charron P."/>
            <person name="Duensing N."/>
            <person name="Frei Dit Frey N."/>
            <person name="Gianinazzi-Pearson V."/>
            <person name="Gilbert L.B."/>
            <person name="Handa Y."/>
            <person name="Herr J.R."/>
            <person name="Hijri M."/>
            <person name="Koul R."/>
            <person name="Kawaguchi M."/>
            <person name="Krajinski F."/>
            <person name="Lammers P.J."/>
            <person name="Masclaux F.G."/>
            <person name="Murat C."/>
            <person name="Morin E."/>
            <person name="Ndikumana S."/>
            <person name="Pagni M."/>
            <person name="Petitpierre D."/>
            <person name="Requena N."/>
            <person name="Rosikiewicz P."/>
            <person name="Riley R."/>
            <person name="Saito K."/>
            <person name="San Clemente H."/>
            <person name="Shapiro H."/>
            <person name="van Tuinen D."/>
            <person name="Becard G."/>
            <person name="Bonfante P."/>
            <person name="Paszkowski U."/>
            <person name="Shachar-Hill Y.Y."/>
            <person name="Tuskan G.A."/>
            <person name="Young P.W."/>
            <person name="Sanders I.R."/>
            <person name="Henrissat B."/>
            <person name="Rensing S.A."/>
            <person name="Grigoriev I.V."/>
            <person name="Corradi N."/>
            <person name="Roux C."/>
            <person name="Martin F."/>
        </authorList>
    </citation>
    <scope>NUCLEOTIDE SEQUENCE [LARGE SCALE GENOMIC DNA]</scope>
    <source>
        <strain evidence="2 3">DAOM 197198</strain>
    </source>
</reference>
<evidence type="ECO:0000313" key="3">
    <source>
        <dbReference type="Proteomes" id="UP000018888"/>
    </source>
</evidence>
<feature type="transmembrane region" description="Helical" evidence="1">
    <location>
        <begin position="31"/>
        <end position="57"/>
    </location>
</feature>
<dbReference type="VEuPathDB" id="FungiDB:RhiirFUN_015897"/>
<dbReference type="Proteomes" id="UP000018888">
    <property type="component" value="Unassembled WGS sequence"/>
</dbReference>
<accession>A0A2P4NXX9</accession>
<evidence type="ECO:0000256" key="1">
    <source>
        <dbReference type="SAM" id="Phobius"/>
    </source>
</evidence>
<keyword evidence="1" id="KW-0812">Transmembrane</keyword>
<reference evidence="2 3" key="2">
    <citation type="journal article" date="2018" name="New Phytol.">
        <title>High intraspecific genome diversity in the model arbuscular mycorrhizal symbiont Rhizophagus irregularis.</title>
        <authorList>
            <person name="Chen E.C.H."/>
            <person name="Morin E."/>
            <person name="Beaudet D."/>
            <person name="Noel J."/>
            <person name="Yildirir G."/>
            <person name="Ndikumana S."/>
            <person name="Charron P."/>
            <person name="St-Onge C."/>
            <person name="Giorgi J."/>
            <person name="Kruger M."/>
            <person name="Marton T."/>
            <person name="Ropars J."/>
            <person name="Grigoriev I.V."/>
            <person name="Hainaut M."/>
            <person name="Henrissat B."/>
            <person name="Roux C."/>
            <person name="Martin F."/>
            <person name="Corradi N."/>
        </authorList>
    </citation>
    <scope>NUCLEOTIDE SEQUENCE [LARGE SCALE GENOMIC DNA]</scope>
    <source>
        <strain evidence="2 3">DAOM 197198</strain>
    </source>
</reference>
<organism evidence="2 3">
    <name type="scientific">Rhizophagus irregularis (strain DAOM 181602 / DAOM 197198 / MUCL 43194)</name>
    <name type="common">Arbuscular mycorrhizal fungus</name>
    <name type="synonym">Glomus intraradices</name>
    <dbReference type="NCBI Taxonomy" id="747089"/>
    <lineage>
        <taxon>Eukaryota</taxon>
        <taxon>Fungi</taxon>
        <taxon>Fungi incertae sedis</taxon>
        <taxon>Mucoromycota</taxon>
        <taxon>Glomeromycotina</taxon>
        <taxon>Glomeromycetes</taxon>
        <taxon>Glomerales</taxon>
        <taxon>Glomeraceae</taxon>
        <taxon>Rhizophagus</taxon>
    </lineage>
</organism>
<gene>
    <name evidence="2" type="ORF">GLOIN_2v1734592</name>
</gene>